<dbReference type="Proteomes" id="UP000027265">
    <property type="component" value="Unassembled WGS sequence"/>
</dbReference>
<evidence type="ECO:0000256" key="1">
    <source>
        <dbReference type="SAM" id="MobiDB-lite"/>
    </source>
</evidence>
<protein>
    <recommendedName>
        <fullName evidence="2">BTB domain-containing protein</fullName>
    </recommendedName>
</protein>
<dbReference type="Pfam" id="PF00651">
    <property type="entry name" value="BTB"/>
    <property type="match status" value="1"/>
</dbReference>
<dbReference type="InterPro" id="IPR000210">
    <property type="entry name" value="BTB/POZ_dom"/>
</dbReference>
<dbReference type="STRING" id="933084.A0A067PU66"/>
<dbReference type="InParanoid" id="A0A067PU66"/>
<feature type="region of interest" description="Disordered" evidence="1">
    <location>
        <begin position="1"/>
        <end position="45"/>
    </location>
</feature>
<gene>
    <name evidence="3" type="ORF">JAAARDRAFT_193703</name>
</gene>
<evidence type="ECO:0000313" key="3">
    <source>
        <dbReference type="EMBL" id="KDQ58289.1"/>
    </source>
</evidence>
<name>A0A067PU66_9AGAM</name>
<dbReference type="PROSITE" id="PS50097">
    <property type="entry name" value="BTB"/>
    <property type="match status" value="1"/>
</dbReference>
<organism evidence="3 4">
    <name type="scientific">Jaapia argillacea MUCL 33604</name>
    <dbReference type="NCBI Taxonomy" id="933084"/>
    <lineage>
        <taxon>Eukaryota</taxon>
        <taxon>Fungi</taxon>
        <taxon>Dikarya</taxon>
        <taxon>Basidiomycota</taxon>
        <taxon>Agaricomycotina</taxon>
        <taxon>Agaricomycetes</taxon>
        <taxon>Agaricomycetidae</taxon>
        <taxon>Jaapiales</taxon>
        <taxon>Jaapiaceae</taxon>
        <taxon>Jaapia</taxon>
    </lineage>
</organism>
<evidence type="ECO:0000313" key="4">
    <source>
        <dbReference type="Proteomes" id="UP000027265"/>
    </source>
</evidence>
<sequence>MADATQTLPFRPSQHMSSGFVETSNAESAVAAPRPRKDKKKKKMTTKRSFPYFDDGNLVISAKSESQDRFLFRVHKSILSFHSPVFADMFALPTPADVTNIDSYDGVPLLHMPDPADEVASLLKFMYNLKSFADRRHEPWLPWRARPIMELCKKYEIDGLLDHLKSRIESAWPKTLVEWDALEAEIAHYNDTRGIGDDIVDNQYPEPAMAIMVATQFELDAVLPVAFYHLSRLDTEMDRKYYSEVDDDAFLYRITDGERSANWGCLGADELLTLTRGRERLKSMYYWISRHLDNPAFRCSSDKDTQCSKILSKMRKDFQGQGSQRGDLLEHLKTGFSSTTLEGSGLCFRCTRRLEEEVKEMREILWDDLRGVFFDERFKCEWR</sequence>
<feature type="compositionally biased region" description="Polar residues" evidence="1">
    <location>
        <begin position="1"/>
        <end position="27"/>
    </location>
</feature>
<feature type="domain" description="BTB" evidence="2">
    <location>
        <begin position="54"/>
        <end position="135"/>
    </location>
</feature>
<evidence type="ECO:0000259" key="2">
    <source>
        <dbReference type="PROSITE" id="PS50097"/>
    </source>
</evidence>
<dbReference type="InterPro" id="IPR011333">
    <property type="entry name" value="SKP1/BTB/POZ_sf"/>
</dbReference>
<dbReference type="EMBL" id="KL197718">
    <property type="protein sequence ID" value="KDQ58289.1"/>
    <property type="molecule type" value="Genomic_DNA"/>
</dbReference>
<accession>A0A067PU66</accession>
<dbReference type="AlphaFoldDB" id="A0A067PU66"/>
<dbReference type="SUPFAM" id="SSF54695">
    <property type="entry name" value="POZ domain"/>
    <property type="match status" value="1"/>
</dbReference>
<proteinExistence type="predicted"/>
<dbReference type="HOGENOM" id="CLU_033082_7_1_1"/>
<dbReference type="Gene3D" id="3.30.710.10">
    <property type="entry name" value="Potassium Channel Kv1.1, Chain A"/>
    <property type="match status" value="1"/>
</dbReference>
<reference evidence="4" key="1">
    <citation type="journal article" date="2014" name="Proc. Natl. Acad. Sci. U.S.A.">
        <title>Extensive sampling of basidiomycete genomes demonstrates inadequacy of the white-rot/brown-rot paradigm for wood decay fungi.</title>
        <authorList>
            <person name="Riley R."/>
            <person name="Salamov A.A."/>
            <person name="Brown D.W."/>
            <person name="Nagy L.G."/>
            <person name="Floudas D."/>
            <person name="Held B.W."/>
            <person name="Levasseur A."/>
            <person name="Lombard V."/>
            <person name="Morin E."/>
            <person name="Otillar R."/>
            <person name="Lindquist E.A."/>
            <person name="Sun H."/>
            <person name="LaButti K.M."/>
            <person name="Schmutz J."/>
            <person name="Jabbour D."/>
            <person name="Luo H."/>
            <person name="Baker S.E."/>
            <person name="Pisabarro A.G."/>
            <person name="Walton J.D."/>
            <person name="Blanchette R.A."/>
            <person name="Henrissat B."/>
            <person name="Martin F."/>
            <person name="Cullen D."/>
            <person name="Hibbett D.S."/>
            <person name="Grigoriev I.V."/>
        </authorList>
    </citation>
    <scope>NUCLEOTIDE SEQUENCE [LARGE SCALE GENOMIC DNA]</scope>
    <source>
        <strain evidence="4">MUCL 33604</strain>
    </source>
</reference>
<dbReference type="OrthoDB" id="3218112at2759"/>
<keyword evidence="4" id="KW-1185">Reference proteome</keyword>
<feature type="compositionally biased region" description="Basic residues" evidence="1">
    <location>
        <begin position="34"/>
        <end position="45"/>
    </location>
</feature>
<dbReference type="SMART" id="SM00225">
    <property type="entry name" value="BTB"/>
    <property type="match status" value="1"/>
</dbReference>